<dbReference type="Proteomes" id="UP000029385">
    <property type="component" value="Unassembled WGS sequence"/>
</dbReference>
<dbReference type="EMBL" id="AVCI01000006">
    <property type="protein sequence ID" value="KFN43080.1"/>
    <property type="molecule type" value="Genomic_DNA"/>
</dbReference>
<feature type="signal peptide" evidence="1">
    <location>
        <begin position="1"/>
        <end position="19"/>
    </location>
</feature>
<organism evidence="2 3">
    <name type="scientific">Arenimonas oryziterrae DSM 21050 = YC6267</name>
    <dbReference type="NCBI Taxonomy" id="1121015"/>
    <lineage>
        <taxon>Bacteria</taxon>
        <taxon>Pseudomonadati</taxon>
        <taxon>Pseudomonadota</taxon>
        <taxon>Gammaproteobacteria</taxon>
        <taxon>Lysobacterales</taxon>
        <taxon>Lysobacteraceae</taxon>
        <taxon>Arenimonas</taxon>
    </lineage>
</organism>
<keyword evidence="1" id="KW-0732">Signal</keyword>
<evidence type="ECO:0008006" key="4">
    <source>
        <dbReference type="Google" id="ProtNLM"/>
    </source>
</evidence>
<protein>
    <recommendedName>
        <fullName evidence="4">Tetratrico peptide repeat group 5 domain-containing protein</fullName>
    </recommendedName>
</protein>
<reference evidence="2 3" key="1">
    <citation type="submission" date="2013-09" db="EMBL/GenBank/DDBJ databases">
        <title>Genome sequencing of Arenimonas oryziterrae.</title>
        <authorList>
            <person name="Chen F."/>
            <person name="Wang G."/>
        </authorList>
    </citation>
    <scope>NUCLEOTIDE SEQUENCE [LARGE SCALE GENOMIC DNA]</scope>
    <source>
        <strain evidence="2 3">YC6267</strain>
    </source>
</reference>
<dbReference type="PROSITE" id="PS51257">
    <property type="entry name" value="PROKAR_LIPOPROTEIN"/>
    <property type="match status" value="1"/>
</dbReference>
<keyword evidence="3" id="KW-1185">Reference proteome</keyword>
<accession>A0A091BFC5</accession>
<dbReference type="SUPFAM" id="SSF48452">
    <property type="entry name" value="TPR-like"/>
    <property type="match status" value="1"/>
</dbReference>
<sequence length="169" mass="18068">MKPSVLVLFSLILAATLSACSSGGTATTRKLTPVEMLAQVRAAGQIGIELDVQPLRDPQVEDLRQTATQAEGRGDFDGASRSLSQALTLVPNDPDLLQWQAELALVTRNWAQAEQIATLSYNKGPKLGGLCRRSWTTIRFAREARGDAAGAAQAQQRVPGCAVTPPVRM</sequence>
<comment type="caution">
    <text evidence="2">The sequence shown here is derived from an EMBL/GenBank/DDBJ whole genome shotgun (WGS) entry which is preliminary data.</text>
</comment>
<dbReference type="InterPro" id="IPR011990">
    <property type="entry name" value="TPR-like_helical_dom_sf"/>
</dbReference>
<dbReference type="eggNOG" id="COG0457">
    <property type="taxonomic scope" value="Bacteria"/>
</dbReference>
<evidence type="ECO:0000313" key="3">
    <source>
        <dbReference type="Proteomes" id="UP000029385"/>
    </source>
</evidence>
<feature type="chain" id="PRO_5001871144" description="Tetratrico peptide repeat group 5 domain-containing protein" evidence="1">
    <location>
        <begin position="20"/>
        <end position="169"/>
    </location>
</feature>
<dbReference type="STRING" id="1121015.GCA_000420545_02429"/>
<dbReference type="AlphaFoldDB" id="A0A091BFC5"/>
<dbReference type="RefSeq" id="WP_022970036.1">
    <property type="nucleotide sequence ID" value="NZ_ATVD01000005.1"/>
</dbReference>
<name>A0A091BFC5_9GAMM</name>
<evidence type="ECO:0000313" key="2">
    <source>
        <dbReference type="EMBL" id="KFN43080.1"/>
    </source>
</evidence>
<dbReference type="Gene3D" id="1.25.40.10">
    <property type="entry name" value="Tetratricopeptide repeat domain"/>
    <property type="match status" value="1"/>
</dbReference>
<evidence type="ECO:0000256" key="1">
    <source>
        <dbReference type="SAM" id="SignalP"/>
    </source>
</evidence>
<proteinExistence type="predicted"/>
<gene>
    <name evidence="2" type="ORF">N789_10990</name>
</gene>
<dbReference type="OrthoDB" id="5957580at2"/>
<dbReference type="PATRIC" id="fig|1121015.4.peg.1677"/>